<reference evidence="7" key="1">
    <citation type="submission" date="2023-08" db="EMBL/GenBank/DDBJ databases">
        <authorList>
            <person name="Alioto T."/>
            <person name="Alioto T."/>
            <person name="Gomez Garrido J."/>
        </authorList>
    </citation>
    <scope>NUCLEOTIDE SEQUENCE</scope>
</reference>
<dbReference type="AlphaFoldDB" id="A0AAV1G136"/>
<sequence>MQITPWAKDSYRQTLPVWAQTLSSKSNRTLHSTDSMVKYFSAEWMAQSDHDSALSRESRTEAAPSSRPHIPCMVQPCAPTLGKSQLQPKPKIFRPVMDLPSSRLTETCETASPPRPDVCASPISEASGYSSGYESEAASIEFPPVERSTVVGKLRPRHHLRSKFTAEQTSELEKIFSKTRYLEAELREKTAQTLHLTETQVKTWFQNRRMKLKREVPACLIPELHRRAIRSPYPSMPRRFPQNLVTGPALHPYPVTQLVLQPQMAPHRLTHQALHSHRFY</sequence>
<keyword evidence="8" id="KW-1185">Reference proteome</keyword>
<dbReference type="GO" id="GO:0000981">
    <property type="term" value="F:DNA-binding transcription factor activity, RNA polymerase II-specific"/>
    <property type="evidence" value="ECO:0007669"/>
    <property type="project" value="TreeGrafter"/>
</dbReference>
<feature type="domain" description="Homeobox" evidence="6">
    <location>
        <begin position="155"/>
        <end position="215"/>
    </location>
</feature>
<dbReference type="GO" id="GO:0030154">
    <property type="term" value="P:cell differentiation"/>
    <property type="evidence" value="ECO:0007669"/>
    <property type="project" value="TreeGrafter"/>
</dbReference>
<comment type="function">
    <text evidence="1">Sequence-specific transcription factor which is part of a developmental regulatory system that provides cells with specific positional identities on the anterior-posterior axis.</text>
</comment>
<evidence type="ECO:0000259" key="6">
    <source>
        <dbReference type="PROSITE" id="PS50071"/>
    </source>
</evidence>
<dbReference type="EMBL" id="OY660874">
    <property type="protein sequence ID" value="CAJ1066955.1"/>
    <property type="molecule type" value="Genomic_DNA"/>
</dbReference>
<dbReference type="SMART" id="SM00389">
    <property type="entry name" value="HOX"/>
    <property type="match status" value="1"/>
</dbReference>
<proteinExistence type="predicted"/>
<organism evidence="7 8">
    <name type="scientific">Xyrichtys novacula</name>
    <name type="common">Pearly razorfish</name>
    <name type="synonym">Hemipteronotus novacula</name>
    <dbReference type="NCBI Taxonomy" id="13765"/>
    <lineage>
        <taxon>Eukaryota</taxon>
        <taxon>Metazoa</taxon>
        <taxon>Chordata</taxon>
        <taxon>Craniata</taxon>
        <taxon>Vertebrata</taxon>
        <taxon>Euteleostomi</taxon>
        <taxon>Actinopterygii</taxon>
        <taxon>Neopterygii</taxon>
        <taxon>Teleostei</taxon>
        <taxon>Neoteleostei</taxon>
        <taxon>Acanthomorphata</taxon>
        <taxon>Eupercaria</taxon>
        <taxon>Labriformes</taxon>
        <taxon>Labridae</taxon>
        <taxon>Xyrichtys</taxon>
    </lineage>
</organism>
<feature type="compositionally biased region" description="Basic and acidic residues" evidence="5">
    <location>
        <begin position="51"/>
        <end position="60"/>
    </location>
</feature>
<evidence type="ECO:0000256" key="4">
    <source>
        <dbReference type="RuleBase" id="RU000682"/>
    </source>
</evidence>
<accession>A0AAV1G136</accession>
<evidence type="ECO:0000256" key="3">
    <source>
        <dbReference type="PROSITE-ProRule" id="PRU00108"/>
    </source>
</evidence>
<dbReference type="PANTHER" id="PTHR24340:SF112">
    <property type="entry name" value="VENT HOMEOBOX"/>
    <property type="match status" value="1"/>
</dbReference>
<evidence type="ECO:0000313" key="8">
    <source>
        <dbReference type="Proteomes" id="UP001178508"/>
    </source>
</evidence>
<keyword evidence="3 4" id="KW-0238">DNA-binding</keyword>
<dbReference type="InterPro" id="IPR050394">
    <property type="entry name" value="Homeobox_NK-like"/>
</dbReference>
<dbReference type="Proteomes" id="UP001178508">
    <property type="component" value="Chromosome 11"/>
</dbReference>
<feature type="DNA-binding region" description="Homeobox" evidence="3">
    <location>
        <begin position="157"/>
        <end position="216"/>
    </location>
</feature>
<comment type="subcellular location">
    <subcellularLocation>
        <location evidence="2 3 4">Nucleus</location>
    </subcellularLocation>
</comment>
<gene>
    <name evidence="7" type="ORF">XNOV1_A030751</name>
</gene>
<evidence type="ECO:0000256" key="2">
    <source>
        <dbReference type="ARBA" id="ARBA00004123"/>
    </source>
</evidence>
<name>A0AAV1G136_XYRNO</name>
<dbReference type="GO" id="GO:0005634">
    <property type="term" value="C:nucleus"/>
    <property type="evidence" value="ECO:0007669"/>
    <property type="project" value="UniProtKB-SubCell"/>
</dbReference>
<keyword evidence="3 4" id="KW-0371">Homeobox</keyword>
<protein>
    <submittedName>
        <fullName evidence="7">Homeobox protein pv.1-like</fullName>
    </submittedName>
</protein>
<dbReference type="InterPro" id="IPR001356">
    <property type="entry name" value="HD"/>
</dbReference>
<dbReference type="SUPFAM" id="SSF46689">
    <property type="entry name" value="Homeodomain-like"/>
    <property type="match status" value="1"/>
</dbReference>
<evidence type="ECO:0000256" key="5">
    <source>
        <dbReference type="SAM" id="MobiDB-lite"/>
    </source>
</evidence>
<dbReference type="InterPro" id="IPR009057">
    <property type="entry name" value="Homeodomain-like_sf"/>
</dbReference>
<evidence type="ECO:0000313" key="7">
    <source>
        <dbReference type="EMBL" id="CAJ1066955.1"/>
    </source>
</evidence>
<dbReference type="Pfam" id="PF00046">
    <property type="entry name" value="Homeodomain"/>
    <property type="match status" value="1"/>
</dbReference>
<dbReference type="PANTHER" id="PTHR24340">
    <property type="entry name" value="HOMEOBOX PROTEIN NKX"/>
    <property type="match status" value="1"/>
</dbReference>
<keyword evidence="3 4" id="KW-0539">Nucleus</keyword>
<evidence type="ECO:0000256" key="1">
    <source>
        <dbReference type="ARBA" id="ARBA00003263"/>
    </source>
</evidence>
<dbReference type="Gene3D" id="1.10.10.60">
    <property type="entry name" value="Homeodomain-like"/>
    <property type="match status" value="1"/>
</dbReference>
<dbReference type="GO" id="GO:0000978">
    <property type="term" value="F:RNA polymerase II cis-regulatory region sequence-specific DNA binding"/>
    <property type="evidence" value="ECO:0007669"/>
    <property type="project" value="TreeGrafter"/>
</dbReference>
<dbReference type="CDD" id="cd00086">
    <property type="entry name" value="homeodomain"/>
    <property type="match status" value="1"/>
</dbReference>
<dbReference type="PROSITE" id="PS50071">
    <property type="entry name" value="HOMEOBOX_2"/>
    <property type="match status" value="1"/>
</dbReference>
<feature type="region of interest" description="Disordered" evidence="5">
    <location>
        <begin position="51"/>
        <end position="71"/>
    </location>
</feature>